<protein>
    <submittedName>
        <fullName evidence="1">Uncharacterized protein</fullName>
    </submittedName>
</protein>
<gene>
    <name evidence="1" type="ORF">BDR25DRAFT_231528</name>
</gene>
<name>A0ACB6QNN2_9PLEO</name>
<reference evidence="1" key="1">
    <citation type="journal article" date="2020" name="Stud. Mycol.">
        <title>101 Dothideomycetes genomes: a test case for predicting lifestyles and emergence of pathogens.</title>
        <authorList>
            <person name="Haridas S."/>
            <person name="Albert R."/>
            <person name="Binder M."/>
            <person name="Bloem J."/>
            <person name="Labutti K."/>
            <person name="Salamov A."/>
            <person name="Andreopoulos B."/>
            <person name="Baker S."/>
            <person name="Barry K."/>
            <person name="Bills G."/>
            <person name="Bluhm B."/>
            <person name="Cannon C."/>
            <person name="Castanera R."/>
            <person name="Culley D."/>
            <person name="Daum C."/>
            <person name="Ezra D."/>
            <person name="Gonzalez J."/>
            <person name="Henrissat B."/>
            <person name="Kuo A."/>
            <person name="Liang C."/>
            <person name="Lipzen A."/>
            <person name="Lutzoni F."/>
            <person name="Magnuson J."/>
            <person name="Mondo S."/>
            <person name="Nolan M."/>
            <person name="Ohm R."/>
            <person name="Pangilinan J."/>
            <person name="Park H.-J."/>
            <person name="Ramirez L."/>
            <person name="Alfaro M."/>
            <person name="Sun H."/>
            <person name="Tritt A."/>
            <person name="Yoshinaga Y."/>
            <person name="Zwiers L.-H."/>
            <person name="Turgeon B."/>
            <person name="Goodwin S."/>
            <person name="Spatafora J."/>
            <person name="Crous P."/>
            <person name="Grigoriev I."/>
        </authorList>
    </citation>
    <scope>NUCLEOTIDE SEQUENCE</scope>
    <source>
        <strain evidence="1">ATCC 200398</strain>
    </source>
</reference>
<dbReference type="Proteomes" id="UP000799755">
    <property type="component" value="Unassembled WGS sequence"/>
</dbReference>
<keyword evidence="2" id="KW-1185">Reference proteome</keyword>
<accession>A0ACB6QNN2</accession>
<evidence type="ECO:0000313" key="1">
    <source>
        <dbReference type="EMBL" id="KAF2468629.1"/>
    </source>
</evidence>
<dbReference type="EMBL" id="MU003515">
    <property type="protein sequence ID" value="KAF2468629.1"/>
    <property type="molecule type" value="Genomic_DNA"/>
</dbReference>
<evidence type="ECO:0000313" key="2">
    <source>
        <dbReference type="Proteomes" id="UP000799755"/>
    </source>
</evidence>
<sequence length="116" mass="12707">MAAAAVDIGYLAASYSIPEPSLQSLIDSPTTELIHSLLVQIEAKAREFDEIKAEQLRSDVELETVVRSSDTRARSLKASVDKALKDVEELRRRLSSEGKPTPLCLDPELLLTSSVL</sequence>
<comment type="caution">
    <text evidence="1">The sequence shown here is derived from an EMBL/GenBank/DDBJ whole genome shotgun (WGS) entry which is preliminary data.</text>
</comment>
<organism evidence="1 2">
    <name type="scientific">Lindgomyces ingoldianus</name>
    <dbReference type="NCBI Taxonomy" id="673940"/>
    <lineage>
        <taxon>Eukaryota</taxon>
        <taxon>Fungi</taxon>
        <taxon>Dikarya</taxon>
        <taxon>Ascomycota</taxon>
        <taxon>Pezizomycotina</taxon>
        <taxon>Dothideomycetes</taxon>
        <taxon>Pleosporomycetidae</taxon>
        <taxon>Pleosporales</taxon>
        <taxon>Lindgomycetaceae</taxon>
        <taxon>Lindgomyces</taxon>
    </lineage>
</organism>
<proteinExistence type="predicted"/>